<dbReference type="Gene3D" id="1.10.630.10">
    <property type="entry name" value="Cytochrome P450"/>
    <property type="match status" value="1"/>
</dbReference>
<dbReference type="InterPro" id="IPR017972">
    <property type="entry name" value="Cyt_P450_CS"/>
</dbReference>
<comment type="similarity">
    <text evidence="1 2">Belongs to the cytochrome P450 family.</text>
</comment>
<reference evidence="4" key="1">
    <citation type="journal article" date="2019" name="Int. J. Syst. Evol. Microbiol.">
        <title>The Global Catalogue of Microorganisms (GCM) 10K type strain sequencing project: providing services to taxonomists for standard genome sequencing and annotation.</title>
        <authorList>
            <consortium name="The Broad Institute Genomics Platform"/>
            <consortium name="The Broad Institute Genome Sequencing Center for Infectious Disease"/>
            <person name="Wu L."/>
            <person name="Ma J."/>
        </authorList>
    </citation>
    <scope>NUCLEOTIDE SEQUENCE [LARGE SCALE GENOMIC DNA]</scope>
    <source>
        <strain evidence="4">KCTC 12848</strain>
    </source>
</reference>
<dbReference type="InterPro" id="IPR036396">
    <property type="entry name" value="Cyt_P450_sf"/>
</dbReference>
<dbReference type="PRINTS" id="PR00359">
    <property type="entry name" value="BP450"/>
</dbReference>
<protein>
    <submittedName>
        <fullName evidence="3">Cytochrome P450</fullName>
    </submittedName>
</protein>
<organism evidence="3 4">
    <name type="scientific">Saccharothrix xinjiangensis</name>
    <dbReference type="NCBI Taxonomy" id="204798"/>
    <lineage>
        <taxon>Bacteria</taxon>
        <taxon>Bacillati</taxon>
        <taxon>Actinomycetota</taxon>
        <taxon>Actinomycetes</taxon>
        <taxon>Pseudonocardiales</taxon>
        <taxon>Pseudonocardiaceae</taxon>
        <taxon>Saccharothrix</taxon>
    </lineage>
</organism>
<dbReference type="PANTHER" id="PTHR46696">
    <property type="entry name" value="P450, PUTATIVE (EUROFUNG)-RELATED"/>
    <property type="match status" value="1"/>
</dbReference>
<evidence type="ECO:0000313" key="4">
    <source>
        <dbReference type="Proteomes" id="UP001595833"/>
    </source>
</evidence>
<accession>A0ABV9Y6R5</accession>
<dbReference type="EMBL" id="JBHSJB010000025">
    <property type="protein sequence ID" value="MFC5057044.1"/>
    <property type="molecule type" value="Genomic_DNA"/>
</dbReference>
<gene>
    <name evidence="3" type="ORF">ACFPFM_25270</name>
</gene>
<dbReference type="InterPro" id="IPR001128">
    <property type="entry name" value="Cyt_P450"/>
</dbReference>
<keyword evidence="2" id="KW-0408">Iron</keyword>
<evidence type="ECO:0000256" key="2">
    <source>
        <dbReference type="RuleBase" id="RU000461"/>
    </source>
</evidence>
<sequence length="395" mass="43079">MTTASGEPIAYPFAPSDGLGLDDAYAAARDTAGLLRVRMPFGEDAWLATRYADVRLVLGDVRFSRAAAAERDEPRLAPGRLTTGLMAMDPPEHTRLRTLVAKAFTARRVERSRPRVAEFAAGLVREVKAAGGADLVEDYALPIPVAMICDLLGVPVADRPSFREWSNGLLSSGDVELFDVNRERLRDYFADLVARRRAEPADDLMTALVEARDARDRLSEEELVDLSLGLLVAGHETTASMIAGSAFALLDRRDRWERLVARPDLLPVAVEELLRYVPVSASALFSRYAKEDVEVGGTVVRAGQPVMVAIGAANRDRLRYDLGEELVLDRADNTHLAFGHGAHHCLGAPLARLEVQEALRALLAGVPDLRLAGEVEWKSLMIVRGPKRMPVTSGS</sequence>
<keyword evidence="4" id="KW-1185">Reference proteome</keyword>
<dbReference type="SUPFAM" id="SSF48264">
    <property type="entry name" value="Cytochrome P450"/>
    <property type="match status" value="1"/>
</dbReference>
<dbReference type="RefSeq" id="WP_380647523.1">
    <property type="nucleotide sequence ID" value="NZ_BAAAKE010000014.1"/>
</dbReference>
<dbReference type="PRINTS" id="PR00385">
    <property type="entry name" value="P450"/>
</dbReference>
<dbReference type="InterPro" id="IPR002397">
    <property type="entry name" value="Cyt_P450_B"/>
</dbReference>
<evidence type="ECO:0000313" key="3">
    <source>
        <dbReference type="EMBL" id="MFC5057044.1"/>
    </source>
</evidence>
<dbReference type="Pfam" id="PF00067">
    <property type="entry name" value="p450"/>
    <property type="match status" value="1"/>
</dbReference>
<evidence type="ECO:0000256" key="1">
    <source>
        <dbReference type="ARBA" id="ARBA00010617"/>
    </source>
</evidence>
<proteinExistence type="inferred from homology"/>
<keyword evidence="2" id="KW-0560">Oxidoreductase</keyword>
<dbReference type="PANTHER" id="PTHR46696:SF1">
    <property type="entry name" value="CYTOCHROME P450 YJIB-RELATED"/>
    <property type="match status" value="1"/>
</dbReference>
<keyword evidence="2" id="KW-0479">Metal-binding</keyword>
<comment type="caution">
    <text evidence="3">The sequence shown here is derived from an EMBL/GenBank/DDBJ whole genome shotgun (WGS) entry which is preliminary data.</text>
</comment>
<keyword evidence="2" id="KW-0349">Heme</keyword>
<dbReference type="Proteomes" id="UP001595833">
    <property type="component" value="Unassembled WGS sequence"/>
</dbReference>
<name>A0ABV9Y6R5_9PSEU</name>
<dbReference type="PROSITE" id="PS00086">
    <property type="entry name" value="CYTOCHROME_P450"/>
    <property type="match status" value="1"/>
</dbReference>
<dbReference type="CDD" id="cd11031">
    <property type="entry name" value="Cyp158A-like"/>
    <property type="match status" value="1"/>
</dbReference>
<keyword evidence="2" id="KW-0503">Monooxygenase</keyword>